<organism evidence="3">
    <name type="scientific">marine sediment metagenome</name>
    <dbReference type="NCBI Taxonomy" id="412755"/>
    <lineage>
        <taxon>unclassified sequences</taxon>
        <taxon>metagenomes</taxon>
        <taxon>ecological metagenomes</taxon>
    </lineage>
</organism>
<accession>X1RRH1</accession>
<protein>
    <recommendedName>
        <fullName evidence="2">DUF3887 domain-containing protein</fullName>
    </recommendedName>
</protein>
<name>X1RRH1_9ZZZZ</name>
<dbReference type="Pfam" id="PF13026">
    <property type="entry name" value="DUF3887"/>
    <property type="match status" value="1"/>
</dbReference>
<sequence>VDLLVEGQFSTATENFDTTMKDALPTEKLEEVWNVTTEQTGPFKQQIGVRAEKELSYDVVFVTCEFERGPLDIKVVYNSEGQVAGLLFLPTPPEVLESYQRISETETETETETTTETKTETITENINPNTAGLIRIIEKLKINLDNTTNTTLVLREQLEQLRNRFDDAMAAGFEKEQILLAEKEKYQQQVNDIKQDYSELEALMKQSTDQQVQTLMAQLEDERANRKKLNQELLKTQAELKMAENRMKRAQKELRVLVPPPDSEVAAYKSDGKIILIDDSAKIVHLNIGSDD</sequence>
<gene>
    <name evidence="3" type="ORF">S12H4_26536</name>
</gene>
<dbReference type="EMBL" id="BARW01015065">
    <property type="protein sequence ID" value="GAI83258.1"/>
    <property type="molecule type" value="Genomic_DNA"/>
</dbReference>
<evidence type="ECO:0000259" key="2">
    <source>
        <dbReference type="Pfam" id="PF13026"/>
    </source>
</evidence>
<reference evidence="3" key="1">
    <citation type="journal article" date="2014" name="Front. Microbiol.">
        <title>High frequency of phylogenetically diverse reductive dehalogenase-homologous genes in deep subseafloor sedimentary metagenomes.</title>
        <authorList>
            <person name="Kawai M."/>
            <person name="Futagami T."/>
            <person name="Toyoda A."/>
            <person name="Takaki Y."/>
            <person name="Nishi S."/>
            <person name="Hori S."/>
            <person name="Arai W."/>
            <person name="Tsubouchi T."/>
            <person name="Morono Y."/>
            <person name="Uchiyama I."/>
            <person name="Ito T."/>
            <person name="Fujiyama A."/>
            <person name="Inagaki F."/>
            <person name="Takami H."/>
        </authorList>
    </citation>
    <scope>NUCLEOTIDE SEQUENCE</scope>
    <source>
        <strain evidence="3">Expedition CK06-06</strain>
    </source>
</reference>
<comment type="caution">
    <text evidence="3">The sequence shown here is derived from an EMBL/GenBank/DDBJ whole genome shotgun (WGS) entry which is preliminary data.</text>
</comment>
<feature type="non-terminal residue" evidence="3">
    <location>
        <position position="1"/>
    </location>
</feature>
<evidence type="ECO:0000313" key="3">
    <source>
        <dbReference type="EMBL" id="GAI83258.1"/>
    </source>
</evidence>
<feature type="non-terminal residue" evidence="3">
    <location>
        <position position="292"/>
    </location>
</feature>
<dbReference type="Gene3D" id="3.10.450.590">
    <property type="match status" value="1"/>
</dbReference>
<keyword evidence="1" id="KW-0175">Coiled coil</keyword>
<dbReference type="AlphaFoldDB" id="X1RRH1"/>
<evidence type="ECO:0000256" key="1">
    <source>
        <dbReference type="SAM" id="Coils"/>
    </source>
</evidence>
<proteinExistence type="predicted"/>
<dbReference type="InterPro" id="IPR024981">
    <property type="entry name" value="DUF3887"/>
</dbReference>
<feature type="domain" description="DUF3887" evidence="2">
    <location>
        <begin position="1"/>
        <end position="86"/>
    </location>
</feature>
<feature type="coiled-coil region" evidence="1">
    <location>
        <begin position="144"/>
        <end position="253"/>
    </location>
</feature>